<sequence>MTLPAGTRIDRFGSPYGRFTSPEGIPLWQRALPPHALEGDYSIYETTRDLRVLQGTIAPAFGQPGYGTQYVLPQNVRTLIDNGFLKEVGK</sequence>
<keyword evidence="3" id="KW-1185">Reference proteome</keyword>
<gene>
    <name evidence="2" type="ORF">ACFFPI_09855</name>
</gene>
<evidence type="ECO:0000313" key="3">
    <source>
        <dbReference type="Proteomes" id="UP001589536"/>
    </source>
</evidence>
<accession>A0ABV5UPG9</accession>
<comment type="caution">
    <text evidence="2">The sequence shown here is derived from an EMBL/GenBank/DDBJ whole genome shotgun (WGS) entry which is preliminary data.</text>
</comment>
<dbReference type="Proteomes" id="UP001589536">
    <property type="component" value="Unassembled WGS sequence"/>
</dbReference>
<dbReference type="PANTHER" id="PTHR42059">
    <property type="entry name" value="TNT DOMAIN-CONTAINING PROTEIN"/>
    <property type="match status" value="1"/>
</dbReference>
<dbReference type="PANTHER" id="PTHR42059:SF1">
    <property type="entry name" value="TNT DOMAIN-CONTAINING PROTEIN"/>
    <property type="match status" value="1"/>
</dbReference>
<reference evidence="2 3" key="1">
    <citation type="submission" date="2024-09" db="EMBL/GenBank/DDBJ databases">
        <authorList>
            <person name="Sun Q."/>
            <person name="Mori K."/>
        </authorList>
    </citation>
    <scope>NUCLEOTIDE SEQUENCE [LARGE SCALE GENOMIC DNA]</scope>
    <source>
        <strain evidence="2 3">JCM 13519</strain>
    </source>
</reference>
<dbReference type="EMBL" id="JBHMBH010000020">
    <property type="protein sequence ID" value="MFB9714427.1"/>
    <property type="molecule type" value="Genomic_DNA"/>
</dbReference>
<name>A0ABV5UPG9_9MICC</name>
<evidence type="ECO:0000259" key="1">
    <source>
        <dbReference type="Pfam" id="PF14021"/>
    </source>
</evidence>
<proteinExistence type="predicted"/>
<dbReference type="InterPro" id="IPR053024">
    <property type="entry name" value="Fungal_surface_NADase"/>
</dbReference>
<dbReference type="RefSeq" id="WP_376954202.1">
    <property type="nucleotide sequence ID" value="NZ_BAABED010000001.1"/>
</dbReference>
<feature type="domain" description="TNT" evidence="1">
    <location>
        <begin position="2"/>
        <end position="88"/>
    </location>
</feature>
<evidence type="ECO:0000313" key="2">
    <source>
        <dbReference type="EMBL" id="MFB9714427.1"/>
    </source>
</evidence>
<dbReference type="InterPro" id="IPR025331">
    <property type="entry name" value="TNT"/>
</dbReference>
<organism evidence="2 3">
    <name type="scientific">Arthrobacter methylotrophus</name>
    <dbReference type="NCBI Taxonomy" id="121291"/>
    <lineage>
        <taxon>Bacteria</taxon>
        <taxon>Bacillati</taxon>
        <taxon>Actinomycetota</taxon>
        <taxon>Actinomycetes</taxon>
        <taxon>Micrococcales</taxon>
        <taxon>Micrococcaceae</taxon>
        <taxon>Arthrobacter</taxon>
    </lineage>
</organism>
<protein>
    <submittedName>
        <fullName evidence="2">TNT domain-containing protein</fullName>
    </submittedName>
</protein>
<dbReference type="Pfam" id="PF14021">
    <property type="entry name" value="TNT"/>
    <property type="match status" value="1"/>
</dbReference>